<dbReference type="PANTHER" id="PTHR37577:SF1">
    <property type="entry name" value="INTEGRAL MEMBRANE PROTEIN"/>
    <property type="match status" value="1"/>
</dbReference>
<comment type="caution">
    <text evidence="2">The sequence shown here is derived from an EMBL/GenBank/DDBJ whole genome shotgun (WGS) entry which is preliminary data.</text>
</comment>
<dbReference type="Proteomes" id="UP001220324">
    <property type="component" value="Unassembled WGS sequence"/>
</dbReference>
<evidence type="ECO:0000313" key="3">
    <source>
        <dbReference type="Proteomes" id="UP001220324"/>
    </source>
</evidence>
<dbReference type="EMBL" id="JAQIZZ010000003">
    <property type="protein sequence ID" value="KAJ5546756.1"/>
    <property type="molecule type" value="Genomic_DNA"/>
</dbReference>
<dbReference type="PANTHER" id="PTHR37577">
    <property type="entry name" value="INTEGRAL MEMBRANE PROTEIN"/>
    <property type="match status" value="1"/>
</dbReference>
<keyword evidence="1" id="KW-1133">Transmembrane helix</keyword>
<proteinExistence type="predicted"/>
<protein>
    <submittedName>
        <fullName evidence="2">Uncharacterized protein</fullName>
    </submittedName>
</protein>
<feature type="transmembrane region" description="Helical" evidence="1">
    <location>
        <begin position="143"/>
        <end position="166"/>
    </location>
</feature>
<name>A0AAD6D0G0_9EURO</name>
<organism evidence="2 3">
    <name type="scientific">Penicillium frequentans</name>
    <dbReference type="NCBI Taxonomy" id="3151616"/>
    <lineage>
        <taxon>Eukaryota</taxon>
        <taxon>Fungi</taxon>
        <taxon>Dikarya</taxon>
        <taxon>Ascomycota</taxon>
        <taxon>Pezizomycotina</taxon>
        <taxon>Eurotiomycetes</taxon>
        <taxon>Eurotiomycetidae</taxon>
        <taxon>Eurotiales</taxon>
        <taxon>Aspergillaceae</taxon>
        <taxon>Penicillium</taxon>
    </lineage>
</organism>
<reference evidence="2 3" key="1">
    <citation type="journal article" date="2023" name="IMA Fungus">
        <title>Comparative genomic study of the Penicillium genus elucidates a diverse pangenome and 15 lateral gene transfer events.</title>
        <authorList>
            <person name="Petersen C."/>
            <person name="Sorensen T."/>
            <person name="Nielsen M.R."/>
            <person name="Sondergaard T.E."/>
            <person name="Sorensen J.L."/>
            <person name="Fitzpatrick D.A."/>
            <person name="Frisvad J.C."/>
            <person name="Nielsen K.L."/>
        </authorList>
    </citation>
    <scope>NUCLEOTIDE SEQUENCE [LARGE SCALE GENOMIC DNA]</scope>
    <source>
        <strain evidence="2 3">IBT 35679</strain>
    </source>
</reference>
<keyword evidence="3" id="KW-1185">Reference proteome</keyword>
<feature type="transmembrane region" description="Helical" evidence="1">
    <location>
        <begin position="110"/>
        <end position="131"/>
    </location>
</feature>
<feature type="transmembrane region" description="Helical" evidence="1">
    <location>
        <begin position="317"/>
        <end position="340"/>
    </location>
</feature>
<dbReference type="InterPro" id="IPR053018">
    <property type="entry name" value="Elsinochrome_Biosynth-Asso"/>
</dbReference>
<feature type="transmembrane region" description="Helical" evidence="1">
    <location>
        <begin position="230"/>
        <end position="249"/>
    </location>
</feature>
<evidence type="ECO:0000313" key="2">
    <source>
        <dbReference type="EMBL" id="KAJ5546756.1"/>
    </source>
</evidence>
<sequence>MPSSCSYNCSRPLWSANDYYNNDITGVGVVINYIATAGIAVFITVVYYVFVYQPSQGPFGKTDGNTLACIPNPVDELFLGWLRHWSGCLLKSVRPFWVKPQISNRLEKKFIQCFLAMSDLQLLTGLSILVSGASQLRCGVTTMYWGFIMDLAWLSCFTHLVCLTLLRRYLYNRPSERLWRLIFMGALVLFVAVGLFCQLSFYSDYDYDASRAAICYFGQPLRMPPHQYDAGAALVSALVIILGFGSRVVKLHRAFSAKVFDRPRSWLSLQARNCLKVILDKCCKGHRTQSLRRSLCYRPLLAAFLTIRFVLDTLTSLLFEVAWLGATFAWGTSKVVWTFFNLFEPTKDLETGTAGTPRNILLQSPTTMGGQPLVTIQVSLRPQSHEMHYMLAPSQRTMVLTISKTRLRIGNAVQAHFEQSLLIHSSLAFV</sequence>
<accession>A0AAD6D0G0</accession>
<keyword evidence="1" id="KW-0812">Transmembrane</keyword>
<keyword evidence="1" id="KW-0472">Membrane</keyword>
<gene>
    <name evidence="2" type="ORF">N7494_004341</name>
</gene>
<feature type="transmembrane region" description="Helical" evidence="1">
    <location>
        <begin position="295"/>
        <end position="311"/>
    </location>
</feature>
<dbReference type="AlphaFoldDB" id="A0AAD6D0G0"/>
<evidence type="ECO:0000256" key="1">
    <source>
        <dbReference type="SAM" id="Phobius"/>
    </source>
</evidence>
<feature type="transmembrane region" description="Helical" evidence="1">
    <location>
        <begin position="178"/>
        <end position="201"/>
    </location>
</feature>
<feature type="transmembrane region" description="Helical" evidence="1">
    <location>
        <begin position="30"/>
        <end position="51"/>
    </location>
</feature>